<evidence type="ECO:0000256" key="2">
    <source>
        <dbReference type="ARBA" id="ARBA00001933"/>
    </source>
</evidence>
<feature type="binding site" evidence="5 7">
    <location>
        <position position="315"/>
    </location>
    <ligand>
        <name>substrate</name>
    </ligand>
</feature>
<dbReference type="CDD" id="cd00430">
    <property type="entry name" value="PLPDE_III_AR"/>
    <property type="match status" value="1"/>
</dbReference>
<dbReference type="FunFam" id="2.40.37.10:FF:000006">
    <property type="entry name" value="Alanine racemase"/>
    <property type="match status" value="1"/>
</dbReference>
<evidence type="ECO:0000256" key="1">
    <source>
        <dbReference type="ARBA" id="ARBA00000316"/>
    </source>
</evidence>
<dbReference type="HAMAP" id="MF_01201">
    <property type="entry name" value="Ala_racemase"/>
    <property type="match status" value="1"/>
</dbReference>
<dbReference type="SMART" id="SM01005">
    <property type="entry name" value="Ala_racemase_C"/>
    <property type="match status" value="1"/>
</dbReference>
<dbReference type="InterPro" id="IPR009006">
    <property type="entry name" value="Ala_racemase/Decarboxylase_C"/>
</dbReference>
<sequence>MFRNHRPVWEEVNLDNLSYNMRNIKKKVNCKEIFAVVKANGYGHGALDIASTLLENGATRLSVACLSEAIELREGGITCPINILGITPPTLFEDIIDYNIEPVVFSYDYANQLSKAASLKNRIVKTHIAVDTGMGRLGFDPTVESLEEIKRIQDLSNIKIEGLCSHFSSSDEKDKSYSEYQFKIFQNFRKKLIEMNMKIPIYHMSNSAAIIDLPSTYLDAVRAGIILYGYYPSMEVNKENLHIKQVMTLKANIVHIKTIDSGKYVGYNRKFKTKRKSKIAILPLGYGDGYTRFLSNRGKVIINGQYAPIVGNICMDQCMIDVTDIKEIKVGDEVIIIGKDNINNLRYDAEDIASKVGMTSGEIMSIISKRVPRVYIKNGNIVKVGNYIA</sequence>
<feature type="modified residue" description="N6-(pyridoxal phosphate)lysine" evidence="5 6">
    <location>
        <position position="38"/>
    </location>
</feature>
<feature type="domain" description="Alanine racemase C-terminal" evidence="8">
    <location>
        <begin position="246"/>
        <end position="376"/>
    </location>
</feature>
<comment type="cofactor">
    <cofactor evidence="2 5 6">
        <name>pyridoxal 5'-phosphate</name>
        <dbReference type="ChEBI" id="CHEBI:597326"/>
    </cofactor>
</comment>
<evidence type="ECO:0000256" key="4">
    <source>
        <dbReference type="ARBA" id="ARBA00023235"/>
    </source>
</evidence>
<reference evidence="9" key="1">
    <citation type="submission" date="2019-02" db="EMBL/GenBank/DDBJ databases">
        <title>Genome sequencing of Clostridium botulinum clinical isolates.</title>
        <authorList>
            <person name="Brunt J."/>
            <person name="Van Vliet A.H.M."/>
            <person name="Stringer S.C."/>
            <person name="Grant K.A."/>
            <person name="Carter A.C."/>
            <person name="Peck M.W."/>
        </authorList>
    </citation>
    <scope>NUCLEOTIDE SEQUENCE</scope>
    <source>
        <strain evidence="9">H114400598</strain>
    </source>
</reference>
<evidence type="ECO:0000313" key="9">
    <source>
        <dbReference type="EMBL" id="NEZ76047.1"/>
    </source>
</evidence>
<dbReference type="GO" id="GO:0030170">
    <property type="term" value="F:pyridoxal phosphate binding"/>
    <property type="evidence" value="ECO:0007669"/>
    <property type="project" value="UniProtKB-UniRule"/>
</dbReference>
<comment type="catalytic activity">
    <reaction evidence="1 5">
        <text>L-alanine = D-alanine</text>
        <dbReference type="Rhea" id="RHEA:20249"/>
        <dbReference type="ChEBI" id="CHEBI:57416"/>
        <dbReference type="ChEBI" id="CHEBI:57972"/>
        <dbReference type="EC" id="5.1.1.1"/>
    </reaction>
</comment>
<dbReference type="AlphaFoldDB" id="A0A6G4CTK4"/>
<dbReference type="PANTHER" id="PTHR30511">
    <property type="entry name" value="ALANINE RACEMASE"/>
    <property type="match status" value="1"/>
</dbReference>
<dbReference type="Pfam" id="PF01168">
    <property type="entry name" value="Ala_racemase_N"/>
    <property type="match status" value="1"/>
</dbReference>
<dbReference type="InterPro" id="IPR029066">
    <property type="entry name" value="PLP-binding_barrel"/>
</dbReference>
<dbReference type="InterPro" id="IPR020622">
    <property type="entry name" value="Ala_racemase_pyridoxalP-BS"/>
</dbReference>
<keyword evidence="4 5" id="KW-0413">Isomerase</keyword>
<dbReference type="PRINTS" id="PR00992">
    <property type="entry name" value="ALARACEMASE"/>
</dbReference>
<dbReference type="Gene3D" id="2.40.37.10">
    <property type="entry name" value="Lyase, Ornithine Decarboxylase, Chain A, domain 1"/>
    <property type="match status" value="1"/>
</dbReference>
<dbReference type="GO" id="GO:0030632">
    <property type="term" value="P:D-alanine biosynthetic process"/>
    <property type="evidence" value="ECO:0007669"/>
    <property type="project" value="UniProtKB-UniRule"/>
</dbReference>
<keyword evidence="3 5" id="KW-0663">Pyridoxal phosphate</keyword>
<organism evidence="9">
    <name type="scientific">Clostridium botulinum</name>
    <dbReference type="NCBI Taxonomy" id="1491"/>
    <lineage>
        <taxon>Bacteria</taxon>
        <taxon>Bacillati</taxon>
        <taxon>Bacillota</taxon>
        <taxon>Clostridia</taxon>
        <taxon>Eubacteriales</taxon>
        <taxon>Clostridiaceae</taxon>
        <taxon>Clostridium</taxon>
    </lineage>
</organism>
<dbReference type="GO" id="GO:0005829">
    <property type="term" value="C:cytosol"/>
    <property type="evidence" value="ECO:0007669"/>
    <property type="project" value="TreeGrafter"/>
</dbReference>
<dbReference type="PANTHER" id="PTHR30511:SF0">
    <property type="entry name" value="ALANINE RACEMASE, CATABOLIC-RELATED"/>
    <property type="match status" value="1"/>
</dbReference>
<gene>
    <name evidence="9" type="ORF">EXM56_12085</name>
</gene>
<comment type="caution">
    <text evidence="9">The sequence shown here is derived from an EMBL/GenBank/DDBJ whole genome shotgun (WGS) entry which is preliminary data.</text>
</comment>
<dbReference type="Pfam" id="PF00842">
    <property type="entry name" value="Ala_racemase_C"/>
    <property type="match status" value="1"/>
</dbReference>
<dbReference type="NCBIfam" id="TIGR00492">
    <property type="entry name" value="alr"/>
    <property type="match status" value="1"/>
</dbReference>
<dbReference type="InterPro" id="IPR001608">
    <property type="entry name" value="Ala_racemase_N"/>
</dbReference>
<name>A0A6G4CTK4_CLOBO</name>
<dbReference type="UniPathway" id="UPA00042">
    <property type="reaction ID" value="UER00497"/>
</dbReference>
<proteinExistence type="inferred from homology"/>
<evidence type="ECO:0000256" key="3">
    <source>
        <dbReference type="ARBA" id="ARBA00022898"/>
    </source>
</evidence>
<evidence type="ECO:0000256" key="6">
    <source>
        <dbReference type="PIRSR" id="PIRSR600821-50"/>
    </source>
</evidence>
<feature type="active site" description="Proton acceptor; specific for D-alanine" evidence="5">
    <location>
        <position position="38"/>
    </location>
</feature>
<evidence type="ECO:0000256" key="5">
    <source>
        <dbReference type="HAMAP-Rule" id="MF_01201"/>
    </source>
</evidence>
<feature type="active site" description="Proton acceptor; specific for L-alanine" evidence="5">
    <location>
        <position position="267"/>
    </location>
</feature>
<dbReference type="Gene3D" id="3.20.20.10">
    <property type="entry name" value="Alanine racemase"/>
    <property type="match status" value="1"/>
</dbReference>
<dbReference type="FunFam" id="3.20.20.10:FF:000002">
    <property type="entry name" value="Alanine racemase"/>
    <property type="match status" value="1"/>
</dbReference>
<feature type="binding site" evidence="5 7">
    <location>
        <position position="136"/>
    </location>
    <ligand>
        <name>substrate</name>
    </ligand>
</feature>
<dbReference type="GO" id="GO:0008784">
    <property type="term" value="F:alanine racemase activity"/>
    <property type="evidence" value="ECO:0007669"/>
    <property type="project" value="UniProtKB-UniRule"/>
</dbReference>
<evidence type="ECO:0000256" key="7">
    <source>
        <dbReference type="PIRSR" id="PIRSR600821-52"/>
    </source>
</evidence>
<comment type="pathway">
    <text evidence="5">Amino-acid biosynthesis; D-alanine biosynthesis; D-alanine from L-alanine: step 1/1.</text>
</comment>
<evidence type="ECO:0000259" key="8">
    <source>
        <dbReference type="SMART" id="SM01005"/>
    </source>
</evidence>
<accession>A0A6G4CTK4</accession>
<dbReference type="PROSITE" id="PS00395">
    <property type="entry name" value="ALANINE_RACEMASE"/>
    <property type="match status" value="1"/>
</dbReference>
<dbReference type="InterPro" id="IPR000821">
    <property type="entry name" value="Ala_racemase"/>
</dbReference>
<dbReference type="InterPro" id="IPR011079">
    <property type="entry name" value="Ala_racemase_C"/>
</dbReference>
<dbReference type="EC" id="5.1.1.1" evidence="5"/>
<comment type="function">
    <text evidence="5">Catalyzes the interconversion of L-alanine and D-alanine. May also act on other amino acids.</text>
</comment>
<dbReference type="SUPFAM" id="SSF51419">
    <property type="entry name" value="PLP-binding barrel"/>
    <property type="match status" value="1"/>
</dbReference>
<protein>
    <recommendedName>
        <fullName evidence="5">Alanine racemase</fullName>
        <ecNumber evidence="5">5.1.1.1</ecNumber>
    </recommendedName>
</protein>
<dbReference type="EMBL" id="SGKT01000026">
    <property type="protein sequence ID" value="NEZ76047.1"/>
    <property type="molecule type" value="Genomic_DNA"/>
</dbReference>
<dbReference type="SUPFAM" id="SSF50621">
    <property type="entry name" value="Alanine racemase C-terminal domain-like"/>
    <property type="match status" value="1"/>
</dbReference>
<dbReference type="GO" id="GO:0009252">
    <property type="term" value="P:peptidoglycan biosynthetic process"/>
    <property type="evidence" value="ECO:0007669"/>
    <property type="project" value="TreeGrafter"/>
</dbReference>
<comment type="similarity">
    <text evidence="5">Belongs to the alanine racemase family.</text>
</comment>